<dbReference type="PANTHER" id="PTHR30616:SF2">
    <property type="entry name" value="PURINE NUCLEOSIDE PHOSPHORYLASE LACC1"/>
    <property type="match status" value="1"/>
</dbReference>
<dbReference type="NCBIfam" id="TIGR00726">
    <property type="entry name" value="peptidoglycan editing factor PgeF"/>
    <property type="match status" value="1"/>
</dbReference>
<keyword evidence="5" id="KW-0378">Hydrolase</keyword>
<dbReference type="Proteomes" id="UP000004105">
    <property type="component" value="Unassembled WGS sequence"/>
</dbReference>
<comment type="catalytic activity">
    <reaction evidence="9">
        <text>S-methyl-5'-thioadenosine + phosphate = 5-(methylsulfanyl)-alpha-D-ribose 1-phosphate + adenine</text>
        <dbReference type="Rhea" id="RHEA:11852"/>
        <dbReference type="ChEBI" id="CHEBI:16708"/>
        <dbReference type="ChEBI" id="CHEBI:17509"/>
        <dbReference type="ChEBI" id="CHEBI:43474"/>
        <dbReference type="ChEBI" id="CHEBI:58533"/>
        <dbReference type="EC" id="2.4.2.28"/>
    </reaction>
    <physiologicalReaction direction="left-to-right" evidence="9">
        <dbReference type="Rhea" id="RHEA:11853"/>
    </physiologicalReaction>
</comment>
<dbReference type="HOGENOM" id="CLU_065784_1_1_4"/>
<comment type="caution">
    <text evidence="11">The sequence shown here is derived from an EMBL/GenBank/DDBJ whole genome shotgun (WGS) entry which is preliminary data.</text>
</comment>
<evidence type="ECO:0000256" key="9">
    <source>
        <dbReference type="ARBA" id="ARBA00049893"/>
    </source>
</evidence>
<evidence type="ECO:0000256" key="4">
    <source>
        <dbReference type="ARBA" id="ARBA00022723"/>
    </source>
</evidence>
<accession>F2BBE3</accession>
<evidence type="ECO:0000256" key="10">
    <source>
        <dbReference type="RuleBase" id="RU361274"/>
    </source>
</evidence>
<evidence type="ECO:0000313" key="11">
    <source>
        <dbReference type="EMBL" id="EGF11242.1"/>
    </source>
</evidence>
<dbReference type="CDD" id="cd16833">
    <property type="entry name" value="YfiH"/>
    <property type="match status" value="1"/>
</dbReference>
<dbReference type="Pfam" id="PF02578">
    <property type="entry name" value="Cu-oxidase_4"/>
    <property type="match status" value="1"/>
</dbReference>
<dbReference type="GO" id="GO:0016787">
    <property type="term" value="F:hydrolase activity"/>
    <property type="evidence" value="ECO:0007669"/>
    <property type="project" value="UniProtKB-KW"/>
</dbReference>
<dbReference type="Gene3D" id="3.60.140.10">
    <property type="entry name" value="CNF1/YfiH-like putative cysteine hydrolases"/>
    <property type="match status" value="1"/>
</dbReference>
<evidence type="ECO:0000256" key="2">
    <source>
        <dbReference type="ARBA" id="ARBA00007353"/>
    </source>
</evidence>
<evidence type="ECO:0000256" key="5">
    <source>
        <dbReference type="ARBA" id="ARBA00022801"/>
    </source>
</evidence>
<proteinExistence type="inferred from homology"/>
<keyword evidence="3" id="KW-0808">Transferase</keyword>
<dbReference type="PANTHER" id="PTHR30616">
    <property type="entry name" value="UNCHARACTERIZED PROTEIN YFIH"/>
    <property type="match status" value="1"/>
</dbReference>
<evidence type="ECO:0000256" key="8">
    <source>
        <dbReference type="ARBA" id="ARBA00048968"/>
    </source>
</evidence>
<dbReference type="OrthoDB" id="4279at2"/>
<evidence type="ECO:0000256" key="6">
    <source>
        <dbReference type="ARBA" id="ARBA00022833"/>
    </source>
</evidence>
<keyword evidence="6" id="KW-0862">Zinc</keyword>
<keyword evidence="4" id="KW-0479">Metal-binding</keyword>
<evidence type="ECO:0000256" key="7">
    <source>
        <dbReference type="ARBA" id="ARBA00047989"/>
    </source>
</evidence>
<protein>
    <recommendedName>
        <fullName evidence="10">Purine nucleoside phosphorylase</fullName>
    </recommendedName>
</protein>
<dbReference type="InterPro" id="IPR003730">
    <property type="entry name" value="Cu_polyphenol_OxRdtase"/>
</dbReference>
<evidence type="ECO:0000256" key="1">
    <source>
        <dbReference type="ARBA" id="ARBA00000553"/>
    </source>
</evidence>
<evidence type="ECO:0000313" key="12">
    <source>
        <dbReference type="Proteomes" id="UP000004105"/>
    </source>
</evidence>
<gene>
    <name evidence="11" type="ORF">HMPREF9123_1048</name>
</gene>
<dbReference type="AlphaFoldDB" id="F2BBE3"/>
<comment type="similarity">
    <text evidence="2 10">Belongs to the purine nucleoside phosphorylase YfiH/LACC1 family.</text>
</comment>
<comment type="catalytic activity">
    <reaction evidence="1">
        <text>inosine + phosphate = alpha-D-ribose 1-phosphate + hypoxanthine</text>
        <dbReference type="Rhea" id="RHEA:27646"/>
        <dbReference type="ChEBI" id="CHEBI:17368"/>
        <dbReference type="ChEBI" id="CHEBI:17596"/>
        <dbReference type="ChEBI" id="CHEBI:43474"/>
        <dbReference type="ChEBI" id="CHEBI:57720"/>
        <dbReference type="EC" id="2.4.2.1"/>
    </reaction>
    <physiologicalReaction direction="left-to-right" evidence="1">
        <dbReference type="Rhea" id="RHEA:27647"/>
    </physiologicalReaction>
</comment>
<comment type="catalytic activity">
    <reaction evidence="8">
        <text>adenosine + phosphate = alpha-D-ribose 1-phosphate + adenine</text>
        <dbReference type="Rhea" id="RHEA:27642"/>
        <dbReference type="ChEBI" id="CHEBI:16335"/>
        <dbReference type="ChEBI" id="CHEBI:16708"/>
        <dbReference type="ChEBI" id="CHEBI:43474"/>
        <dbReference type="ChEBI" id="CHEBI:57720"/>
        <dbReference type="EC" id="2.4.2.1"/>
    </reaction>
    <physiologicalReaction direction="left-to-right" evidence="8">
        <dbReference type="Rhea" id="RHEA:27643"/>
    </physiologicalReaction>
</comment>
<organism evidence="11 12">
    <name type="scientific">Neisseria bacilliformis ATCC BAA-1200</name>
    <dbReference type="NCBI Taxonomy" id="888742"/>
    <lineage>
        <taxon>Bacteria</taxon>
        <taxon>Pseudomonadati</taxon>
        <taxon>Pseudomonadota</taxon>
        <taxon>Betaproteobacteria</taxon>
        <taxon>Neisseriales</taxon>
        <taxon>Neisseriaceae</taxon>
        <taxon>Neisseria</taxon>
    </lineage>
</organism>
<name>F2BBE3_9NEIS</name>
<dbReference type="STRING" id="267212.GCA_001063965_00802"/>
<dbReference type="SUPFAM" id="SSF64438">
    <property type="entry name" value="CNF1/YfiH-like putative cysteine hydrolases"/>
    <property type="match status" value="1"/>
</dbReference>
<keyword evidence="12" id="KW-1185">Reference proteome</keyword>
<dbReference type="InterPro" id="IPR038371">
    <property type="entry name" value="Cu_polyphenol_OxRdtase_sf"/>
</dbReference>
<comment type="catalytic activity">
    <reaction evidence="7">
        <text>adenosine + H2O + H(+) = inosine + NH4(+)</text>
        <dbReference type="Rhea" id="RHEA:24408"/>
        <dbReference type="ChEBI" id="CHEBI:15377"/>
        <dbReference type="ChEBI" id="CHEBI:15378"/>
        <dbReference type="ChEBI" id="CHEBI:16335"/>
        <dbReference type="ChEBI" id="CHEBI:17596"/>
        <dbReference type="ChEBI" id="CHEBI:28938"/>
        <dbReference type="EC" id="3.5.4.4"/>
    </reaction>
    <physiologicalReaction direction="left-to-right" evidence="7">
        <dbReference type="Rhea" id="RHEA:24409"/>
    </physiologicalReaction>
</comment>
<dbReference type="GO" id="GO:0005507">
    <property type="term" value="F:copper ion binding"/>
    <property type="evidence" value="ECO:0007669"/>
    <property type="project" value="TreeGrafter"/>
</dbReference>
<dbReference type="GO" id="GO:0017061">
    <property type="term" value="F:S-methyl-5-thioadenosine phosphorylase activity"/>
    <property type="evidence" value="ECO:0007669"/>
    <property type="project" value="UniProtKB-EC"/>
</dbReference>
<sequence length="259" mass="26956">MLKTLNEAVGLNLSDGLFLHADWPAPPNVKTLISTRNGGVSQAPYASLNLGAHVGDAPEHVAHNRALVQAAVPVPLAWLDQVHSATVVPAASALSKPPQADASFDCGGTAACAVMTADCLPVLFCTADGRCVAAAHAGWRGLAAGVLQNTVAAMKADPADILAYLAPAIGPDAFEIGQDVCDAFCRPDPAAEAAFTAIGGGKYLADIYALATRVLRREGVTRIYGGGRCTVIERDTFFSYRRDGQTGRMVSAVWLEQAV</sequence>
<dbReference type="EMBL" id="AFAY01000021">
    <property type="protein sequence ID" value="EGF11242.1"/>
    <property type="molecule type" value="Genomic_DNA"/>
</dbReference>
<reference evidence="11 12" key="1">
    <citation type="submission" date="2011-02" db="EMBL/GenBank/DDBJ databases">
        <authorList>
            <person name="Muzny D."/>
            <person name="Qin X."/>
            <person name="Deng J."/>
            <person name="Jiang H."/>
            <person name="Liu Y."/>
            <person name="Qu J."/>
            <person name="Song X.-Z."/>
            <person name="Zhang L."/>
            <person name="Thornton R."/>
            <person name="Coyle M."/>
            <person name="Francisco L."/>
            <person name="Jackson L."/>
            <person name="Javaid M."/>
            <person name="Korchina V."/>
            <person name="Kovar C."/>
            <person name="Mata R."/>
            <person name="Mathew T."/>
            <person name="Ngo R."/>
            <person name="Nguyen L."/>
            <person name="Nguyen N."/>
            <person name="Okwuonu G."/>
            <person name="Ongeri F."/>
            <person name="Pham C."/>
            <person name="Simmons D."/>
            <person name="Wilczek-Boney K."/>
            <person name="Hale W."/>
            <person name="Jakkamsetti A."/>
            <person name="Pham P."/>
            <person name="Ruth R."/>
            <person name="San Lucas F."/>
            <person name="Warren J."/>
            <person name="Zhang J."/>
            <person name="Zhao Z."/>
            <person name="Zhou C."/>
            <person name="Zhu D."/>
            <person name="Lee S."/>
            <person name="Bess C."/>
            <person name="Blankenburg K."/>
            <person name="Forbes L."/>
            <person name="Fu Q."/>
            <person name="Gubbala S."/>
            <person name="Hirani K."/>
            <person name="Jayaseelan J.C."/>
            <person name="Lara F."/>
            <person name="Munidasa M."/>
            <person name="Palculict T."/>
            <person name="Patil S."/>
            <person name="Pu L.-L."/>
            <person name="Saada N."/>
            <person name="Tang L."/>
            <person name="Weissenberger G."/>
            <person name="Zhu Y."/>
            <person name="Hemphill L."/>
            <person name="Shang Y."/>
            <person name="Youmans B."/>
            <person name="Ayvaz T."/>
            <person name="Ross M."/>
            <person name="Santibanez J."/>
            <person name="Aqrawi P."/>
            <person name="Gross S."/>
            <person name="Joshi V."/>
            <person name="Fowler G."/>
            <person name="Nazareth L."/>
            <person name="Reid J."/>
            <person name="Worley K."/>
            <person name="Petrosino J."/>
            <person name="Highlander S."/>
            <person name="Gibbs R."/>
        </authorList>
    </citation>
    <scope>NUCLEOTIDE SEQUENCE [LARGE SCALE GENOMIC DNA]</scope>
    <source>
        <strain evidence="11 12">ATCC BAA-1200</strain>
    </source>
</reference>
<dbReference type="InterPro" id="IPR011324">
    <property type="entry name" value="Cytotoxic_necrot_fac-like_cat"/>
</dbReference>
<evidence type="ECO:0000256" key="3">
    <source>
        <dbReference type="ARBA" id="ARBA00022679"/>
    </source>
</evidence>